<dbReference type="Pfam" id="PF13508">
    <property type="entry name" value="Acetyltransf_7"/>
    <property type="match status" value="1"/>
</dbReference>
<feature type="region of interest" description="Disordered" evidence="1">
    <location>
        <begin position="63"/>
        <end position="229"/>
    </location>
</feature>
<dbReference type="PROSITE" id="PS51186">
    <property type="entry name" value="GNAT"/>
    <property type="match status" value="1"/>
</dbReference>
<sequence>MLLATASAVLRQEGPVGSATESEESLGRALRSFGFPGVREEEKKDVGLASVAAAFFSAVSCLTEQGRPSEAQHVAETDDTARESEKNEQKGGQKEKEKGVEAGENGERVGEGEGGGKEREGRERQDSRNVFEDSETHPAPQEGSVSATQRPRSRKSLESKREAFAFSEERAMDKGDCRTASREDEKNEGEEKNEREEKKERRVAAERDFKGERGAKGGHVGEETEEPAEVHGECQVSSFPLCKDTVVVDDVTGRLHEPAMKKLLEDSDALSLRVFDQKCLEVTSKKKKWRLRILTDSRVAASRRCLGFIVYRVDVGLQALQVGKVAVLEECRGRGYGRKLVKGIIQVAKSNRSLTSINLSAYTSAVGFYTVLGFKRHDDIPLAEDGELSAPQVYMEMQLRKRACVAGQSRKRK</sequence>
<feature type="region of interest" description="Disordered" evidence="1">
    <location>
        <begin position="1"/>
        <end position="27"/>
    </location>
</feature>
<reference evidence="3 4" key="1">
    <citation type="submission" date="2014-05" db="EMBL/GenBank/DDBJ databases">
        <authorList>
            <person name="Sibley D."/>
            <person name="Venepally P."/>
            <person name="Karamycheva S."/>
            <person name="Hadjithomas M."/>
            <person name="Khan A."/>
            <person name="Brunk B."/>
            <person name="Roos D."/>
            <person name="Caler E."/>
            <person name="Lorenzi H."/>
        </authorList>
    </citation>
    <scope>NUCLEOTIDE SEQUENCE [LARGE SCALE GENOMIC DNA]</scope>
    <source>
        <strain evidence="3 4">RUB</strain>
    </source>
</reference>
<name>A0A086LWL7_TOXGO</name>
<evidence type="ECO:0000256" key="1">
    <source>
        <dbReference type="SAM" id="MobiDB-lite"/>
    </source>
</evidence>
<dbReference type="EMBL" id="AFYV02001730">
    <property type="protein sequence ID" value="KFG61035.1"/>
    <property type="molecule type" value="Genomic_DNA"/>
</dbReference>
<feature type="domain" description="N-acetyltransferase" evidence="2">
    <location>
        <begin position="259"/>
        <end position="400"/>
    </location>
</feature>
<feature type="compositionally biased region" description="Basic and acidic residues" evidence="1">
    <location>
        <begin position="155"/>
        <end position="229"/>
    </location>
</feature>
<gene>
    <name evidence="3" type="ORF">TGRUB_221160</name>
</gene>
<proteinExistence type="predicted"/>
<dbReference type="OrthoDB" id="448137at2759"/>
<dbReference type="PANTHER" id="PTHR13355">
    <property type="entry name" value="GLUCOSAMINE 6-PHOSPHATE N-ACETYLTRANSFERASE"/>
    <property type="match status" value="1"/>
</dbReference>
<dbReference type="SUPFAM" id="SSF55729">
    <property type="entry name" value="Acyl-CoA N-acyltransferases (Nat)"/>
    <property type="match status" value="1"/>
</dbReference>
<accession>A0A086LWL7</accession>
<keyword evidence="3" id="KW-0808">Transferase</keyword>
<dbReference type="InterPro" id="IPR000182">
    <property type="entry name" value="GNAT_dom"/>
</dbReference>
<evidence type="ECO:0000313" key="3">
    <source>
        <dbReference type="EMBL" id="KFG61035.1"/>
    </source>
</evidence>
<dbReference type="InterPro" id="IPR039143">
    <property type="entry name" value="GNPNAT1-like"/>
</dbReference>
<dbReference type="CDD" id="cd04301">
    <property type="entry name" value="NAT_SF"/>
    <property type="match status" value="1"/>
</dbReference>
<comment type="caution">
    <text evidence="3">The sequence shown here is derived from an EMBL/GenBank/DDBJ whole genome shotgun (WGS) entry which is preliminary data.</text>
</comment>
<evidence type="ECO:0000259" key="2">
    <source>
        <dbReference type="PROSITE" id="PS51186"/>
    </source>
</evidence>
<dbReference type="Gene3D" id="3.40.630.30">
    <property type="match status" value="1"/>
</dbReference>
<evidence type="ECO:0000313" key="4">
    <source>
        <dbReference type="Proteomes" id="UP000028834"/>
    </source>
</evidence>
<feature type="compositionally biased region" description="Basic and acidic residues" evidence="1">
    <location>
        <begin position="73"/>
        <end position="136"/>
    </location>
</feature>
<protein>
    <submittedName>
        <fullName evidence="3">Acetyltransferase, GNAT family protein</fullName>
    </submittedName>
</protein>
<dbReference type="InterPro" id="IPR016181">
    <property type="entry name" value="Acyl_CoA_acyltransferase"/>
</dbReference>
<dbReference type="AlphaFoldDB" id="A0A086LWL7"/>
<dbReference type="VEuPathDB" id="ToxoDB:TGRUB_221160"/>
<dbReference type="Proteomes" id="UP000028834">
    <property type="component" value="Unassembled WGS sequence"/>
</dbReference>
<dbReference type="GO" id="GO:0008080">
    <property type="term" value="F:N-acetyltransferase activity"/>
    <property type="evidence" value="ECO:0007669"/>
    <property type="project" value="TreeGrafter"/>
</dbReference>
<organism evidence="3 4">
    <name type="scientific">Toxoplasma gondii RUB</name>
    <dbReference type="NCBI Taxonomy" id="935652"/>
    <lineage>
        <taxon>Eukaryota</taxon>
        <taxon>Sar</taxon>
        <taxon>Alveolata</taxon>
        <taxon>Apicomplexa</taxon>
        <taxon>Conoidasida</taxon>
        <taxon>Coccidia</taxon>
        <taxon>Eucoccidiorida</taxon>
        <taxon>Eimeriorina</taxon>
        <taxon>Sarcocystidae</taxon>
        <taxon>Toxoplasma</taxon>
    </lineage>
</organism>